<dbReference type="InterPro" id="IPR038026">
    <property type="entry name" value="MtlR-like_sf"/>
</dbReference>
<dbReference type="Gene3D" id="1.20.120.330">
    <property type="entry name" value="Nucleotidyltransferases domain 2"/>
    <property type="match status" value="1"/>
</dbReference>
<protein>
    <recommendedName>
        <fullName evidence="3">DUF4145 domain-containing protein</fullName>
    </recommendedName>
</protein>
<comment type="caution">
    <text evidence="1">The sequence shown here is derived from an EMBL/GenBank/DDBJ whole genome shotgun (WGS) entry which is preliminary data.</text>
</comment>
<name>A0A364NRK7_9GAMM</name>
<accession>A0A364NRK7</accession>
<evidence type="ECO:0000313" key="2">
    <source>
        <dbReference type="Proteomes" id="UP000250744"/>
    </source>
</evidence>
<dbReference type="SUPFAM" id="SSF158668">
    <property type="entry name" value="MtlR-like"/>
    <property type="match status" value="1"/>
</dbReference>
<organism evidence="1 2">
    <name type="scientific">Nitrincola tibetensis</name>
    <dbReference type="NCBI Taxonomy" id="2219697"/>
    <lineage>
        <taxon>Bacteria</taxon>
        <taxon>Pseudomonadati</taxon>
        <taxon>Pseudomonadota</taxon>
        <taxon>Gammaproteobacteria</taxon>
        <taxon>Oceanospirillales</taxon>
        <taxon>Oceanospirillaceae</taxon>
        <taxon>Nitrincola</taxon>
    </lineage>
</organism>
<dbReference type="AlphaFoldDB" id="A0A364NRK7"/>
<dbReference type="EMBL" id="QKRX01000002">
    <property type="protein sequence ID" value="RAU19507.1"/>
    <property type="molecule type" value="Genomic_DNA"/>
</dbReference>
<dbReference type="RefSeq" id="WP_112157898.1">
    <property type="nucleotide sequence ID" value="NZ_QKRX01000002.1"/>
</dbReference>
<proteinExistence type="predicted"/>
<sequence length="161" mass="18191">MSAYSNKYEEFLFHRIDDSDLLTGFVIGHLVIEHLLEEIILNYDSKLKEHFLSLAHGRKITLINSLGLVPDDVASCLHSINKMRNKFAHQLGYEPNKGELLNLISKCKASFNDMTDGFEQLHGALTDSDSLLEVQEKFGVGLADLFIQVVYDLEGYANKDD</sequence>
<gene>
    <name evidence="1" type="ORF">DN062_03980</name>
</gene>
<dbReference type="Proteomes" id="UP000250744">
    <property type="component" value="Unassembled WGS sequence"/>
</dbReference>
<evidence type="ECO:0000313" key="1">
    <source>
        <dbReference type="EMBL" id="RAU19507.1"/>
    </source>
</evidence>
<reference evidence="1 2" key="1">
    <citation type="submission" date="2018-06" db="EMBL/GenBank/DDBJ databases">
        <title>Nitrincola tibetense sp. nov., isolated from Lake XuguoCo on Tibetan Plateau.</title>
        <authorList>
            <person name="Xing P."/>
        </authorList>
    </citation>
    <scope>NUCLEOTIDE SEQUENCE [LARGE SCALE GENOMIC DNA]</scope>
    <source>
        <strain evidence="2">xg18</strain>
    </source>
</reference>
<dbReference type="OrthoDB" id="6401736at2"/>
<evidence type="ECO:0008006" key="3">
    <source>
        <dbReference type="Google" id="ProtNLM"/>
    </source>
</evidence>
<keyword evidence="2" id="KW-1185">Reference proteome</keyword>